<comment type="caution">
    <text evidence="2">The sequence shown here is derived from an EMBL/GenBank/DDBJ whole genome shotgun (WGS) entry which is preliminary data.</text>
</comment>
<name>A0A0Q3VJV3_9BACI</name>
<dbReference type="AlphaFoldDB" id="A0A0Q3VJV3"/>
<dbReference type="PANTHER" id="PTHR41271">
    <property type="entry name" value="DUF402 DOMAIN-CONTAINING PROTEIN"/>
    <property type="match status" value="1"/>
</dbReference>
<evidence type="ECO:0000313" key="2">
    <source>
        <dbReference type="EMBL" id="KQL21927.1"/>
    </source>
</evidence>
<gene>
    <name evidence="2" type="ORF">AN957_14810</name>
</gene>
<reference evidence="2 3" key="1">
    <citation type="submission" date="2015-09" db="EMBL/GenBank/DDBJ databases">
        <title>Genome sequencing project for genomic taxonomy and phylogenomics of Bacillus-like bacteria.</title>
        <authorList>
            <person name="Liu B."/>
            <person name="Wang J."/>
            <person name="Zhu Y."/>
            <person name="Liu G."/>
            <person name="Chen Q."/>
            <person name="Chen Z."/>
            <person name="Lan J."/>
            <person name="Che J."/>
            <person name="Ge C."/>
            <person name="Shi H."/>
            <person name="Pan Z."/>
            <person name="Liu X."/>
        </authorList>
    </citation>
    <scope>NUCLEOTIDE SEQUENCE [LARGE SCALE GENOMIC DNA]</scope>
    <source>
        <strain evidence="2 3">FJAT-18043</strain>
    </source>
</reference>
<organism evidence="2 3">
    <name type="scientific">Cytobacillus solani</name>
    <dbReference type="NCBI Taxonomy" id="1637975"/>
    <lineage>
        <taxon>Bacteria</taxon>
        <taxon>Bacillati</taxon>
        <taxon>Bacillota</taxon>
        <taxon>Bacilli</taxon>
        <taxon>Bacillales</taxon>
        <taxon>Bacillaceae</taxon>
        <taxon>Cytobacillus</taxon>
    </lineage>
</organism>
<keyword evidence="3" id="KW-1185">Reference proteome</keyword>
<dbReference type="InterPro" id="IPR007295">
    <property type="entry name" value="DUF402"/>
</dbReference>
<protein>
    <recommendedName>
        <fullName evidence="1">DUF402 domain-containing protein</fullName>
    </recommendedName>
</protein>
<dbReference type="Proteomes" id="UP000050996">
    <property type="component" value="Unassembled WGS sequence"/>
</dbReference>
<evidence type="ECO:0000313" key="3">
    <source>
        <dbReference type="Proteomes" id="UP000050996"/>
    </source>
</evidence>
<sequence length="186" mass="21874">MNESIPTFQLGDKIIERKIRYDSEIVEYSCRLLQAQNQNVVLFHLIQDSFTMIANQTKLTIPTGSYTIACYWKDRPYNLYIWRDNNGHHLGCYFNIVKNTYITDKKVSFEDLIIDILVLPNGEYFILDEDELPEPLEQYENGFVLKALNSLTESIDILLPQMILEAENTYKHEGFLPWLNKKNIKE</sequence>
<proteinExistence type="predicted"/>
<dbReference type="Pfam" id="PF04167">
    <property type="entry name" value="DUF402"/>
    <property type="match status" value="1"/>
</dbReference>
<dbReference type="PATRIC" id="fig|1637975.4.peg.2841"/>
<feature type="domain" description="DUF402" evidence="1">
    <location>
        <begin position="60"/>
        <end position="138"/>
    </location>
</feature>
<dbReference type="SUPFAM" id="SSF159234">
    <property type="entry name" value="FomD-like"/>
    <property type="match status" value="1"/>
</dbReference>
<evidence type="ECO:0000259" key="1">
    <source>
        <dbReference type="Pfam" id="PF04167"/>
    </source>
</evidence>
<accession>A0A0Q3VJV3</accession>
<dbReference type="EMBL" id="LJIX01000006">
    <property type="protein sequence ID" value="KQL21927.1"/>
    <property type="molecule type" value="Genomic_DNA"/>
</dbReference>
<dbReference type="InterPro" id="IPR035930">
    <property type="entry name" value="FomD-like_sf"/>
</dbReference>
<dbReference type="Gene3D" id="2.40.380.10">
    <property type="entry name" value="FomD-like"/>
    <property type="match status" value="1"/>
</dbReference>
<dbReference type="PANTHER" id="PTHR41271:SF1">
    <property type="entry name" value="DUF402 DOMAIN-CONTAINING PROTEIN"/>
    <property type="match status" value="1"/>
</dbReference>